<dbReference type="Gene3D" id="3.60.10.10">
    <property type="entry name" value="Endonuclease/exonuclease/phosphatase"/>
    <property type="match status" value="1"/>
</dbReference>
<dbReference type="CDD" id="cd09084">
    <property type="entry name" value="EEP-2"/>
    <property type="match status" value="1"/>
</dbReference>
<accession>A0A4Y8SJV3</accession>
<comment type="caution">
    <text evidence="3">The sequence shown here is derived from an EMBL/GenBank/DDBJ whole genome shotgun (WGS) entry which is preliminary data.</text>
</comment>
<feature type="transmembrane region" description="Helical" evidence="1">
    <location>
        <begin position="75"/>
        <end position="94"/>
    </location>
</feature>
<keyword evidence="4" id="KW-1185">Reference proteome</keyword>
<evidence type="ECO:0000256" key="1">
    <source>
        <dbReference type="SAM" id="Phobius"/>
    </source>
</evidence>
<feature type="transmembrane region" description="Helical" evidence="1">
    <location>
        <begin position="12"/>
        <end position="32"/>
    </location>
</feature>
<feature type="transmembrane region" description="Helical" evidence="1">
    <location>
        <begin position="44"/>
        <end position="68"/>
    </location>
</feature>
<evidence type="ECO:0000313" key="3">
    <source>
        <dbReference type="EMBL" id="TFF38807.1"/>
    </source>
</evidence>
<dbReference type="Pfam" id="PF03372">
    <property type="entry name" value="Exo_endo_phos"/>
    <property type="match status" value="1"/>
</dbReference>
<dbReference type="PANTHER" id="PTHR14859">
    <property type="entry name" value="CALCOFLUOR WHITE HYPERSENSITIVE PROTEIN PRECURSOR"/>
    <property type="match status" value="1"/>
</dbReference>
<evidence type="ECO:0000313" key="4">
    <source>
        <dbReference type="Proteomes" id="UP000297540"/>
    </source>
</evidence>
<dbReference type="InterPro" id="IPR036691">
    <property type="entry name" value="Endo/exonu/phosph_ase_sf"/>
</dbReference>
<organism evidence="3 4">
    <name type="scientific">Mucilaginibacter psychrotolerans</name>
    <dbReference type="NCBI Taxonomy" id="1524096"/>
    <lineage>
        <taxon>Bacteria</taxon>
        <taxon>Pseudomonadati</taxon>
        <taxon>Bacteroidota</taxon>
        <taxon>Sphingobacteriia</taxon>
        <taxon>Sphingobacteriales</taxon>
        <taxon>Sphingobacteriaceae</taxon>
        <taxon>Mucilaginibacter</taxon>
    </lineage>
</organism>
<feature type="domain" description="Endonuclease/exonuclease/phosphatase" evidence="2">
    <location>
        <begin position="112"/>
        <end position="356"/>
    </location>
</feature>
<dbReference type="InterPro" id="IPR051916">
    <property type="entry name" value="GPI-anchor_lipid_remodeler"/>
</dbReference>
<dbReference type="Proteomes" id="UP000297540">
    <property type="component" value="Unassembled WGS sequence"/>
</dbReference>
<dbReference type="PANTHER" id="PTHR14859:SF15">
    <property type="entry name" value="ENDONUCLEASE_EXONUCLEASE_PHOSPHATASE DOMAIN-CONTAINING PROTEIN"/>
    <property type="match status" value="1"/>
</dbReference>
<proteinExistence type="predicted"/>
<evidence type="ECO:0000259" key="2">
    <source>
        <dbReference type="Pfam" id="PF03372"/>
    </source>
</evidence>
<dbReference type="AlphaFoldDB" id="A0A4Y8SJV3"/>
<dbReference type="InterPro" id="IPR005135">
    <property type="entry name" value="Endo/exonuclease/phosphatase"/>
</dbReference>
<keyword evidence="1" id="KW-0472">Membrane</keyword>
<dbReference type="EMBL" id="SOZE01000005">
    <property type="protein sequence ID" value="TFF38807.1"/>
    <property type="molecule type" value="Genomic_DNA"/>
</dbReference>
<dbReference type="GO" id="GO:0006506">
    <property type="term" value="P:GPI anchor biosynthetic process"/>
    <property type="evidence" value="ECO:0007669"/>
    <property type="project" value="TreeGrafter"/>
</dbReference>
<gene>
    <name evidence="3" type="ORF">E2R66_07315</name>
</gene>
<dbReference type="RefSeq" id="WP_133228260.1">
    <property type="nucleotide sequence ID" value="NZ_SOZE01000005.1"/>
</dbReference>
<sequence>MKPKKSKRKFHLIDKIALGLNIVTAICLLLSYLAPGTDPRDSVIIATLGFGYLFLVGANLIFVIYWVFRKPLLMLISLVCVLFGFQMMSAQYGFRKQVIANEKIDSNSVRVMQYNVHGLKGIDRFEDMPIQNEVLDIIGNKQPDLLNLEEFVKYKVNRDSISNQIKTTYNLKYAYFNIDKVFRGDSTGNIMFSRYPIINAGEVDPRNLVNTKAIFIDIKYKGKIVRVYCIHLIAVQIKARSKKKILSGSAGIDNTTFIFNKLTGAFVTRSYQVDQIKRSFDSCPYPFIVTGDFNDTPISYAVNELGDGLKNAFIEKGSGLQTTYYSTLPLQIDYIFASKQFDILNYQAVNKKISDHKAIISDLKLK</sequence>
<reference evidence="3 4" key="1">
    <citation type="journal article" date="2017" name="Int. J. Syst. Evol. Microbiol.">
        <title>Mucilaginibacterpsychrotolerans sp. nov., isolated from peatlands.</title>
        <authorList>
            <person name="Deng Y."/>
            <person name="Shen L."/>
            <person name="Xu B."/>
            <person name="Liu Y."/>
            <person name="Gu Z."/>
            <person name="Liu H."/>
            <person name="Zhou Y."/>
        </authorList>
    </citation>
    <scope>NUCLEOTIDE SEQUENCE [LARGE SCALE GENOMIC DNA]</scope>
    <source>
        <strain evidence="3 4">NH7-4</strain>
    </source>
</reference>
<dbReference type="OrthoDB" id="635146at2"/>
<dbReference type="GO" id="GO:0003824">
    <property type="term" value="F:catalytic activity"/>
    <property type="evidence" value="ECO:0007669"/>
    <property type="project" value="InterPro"/>
</dbReference>
<dbReference type="SUPFAM" id="SSF56219">
    <property type="entry name" value="DNase I-like"/>
    <property type="match status" value="1"/>
</dbReference>
<keyword evidence="1" id="KW-0812">Transmembrane</keyword>
<name>A0A4Y8SJV3_9SPHI</name>
<keyword evidence="1" id="KW-1133">Transmembrane helix</keyword>
<dbReference type="GO" id="GO:0016020">
    <property type="term" value="C:membrane"/>
    <property type="evidence" value="ECO:0007669"/>
    <property type="project" value="GOC"/>
</dbReference>
<protein>
    <recommendedName>
        <fullName evidence="2">Endonuclease/exonuclease/phosphatase domain-containing protein</fullName>
    </recommendedName>
</protein>